<keyword evidence="3 4" id="KW-0443">Lipid metabolism</keyword>
<feature type="compositionally biased region" description="Basic and acidic residues" evidence="5">
    <location>
        <begin position="434"/>
        <end position="453"/>
    </location>
</feature>
<protein>
    <submittedName>
        <fullName evidence="7">Patatin-like phospholipase family protein</fullName>
    </submittedName>
</protein>
<dbReference type="GO" id="GO:0016787">
    <property type="term" value="F:hydrolase activity"/>
    <property type="evidence" value="ECO:0007669"/>
    <property type="project" value="UniProtKB-UniRule"/>
</dbReference>
<feature type="region of interest" description="Disordered" evidence="5">
    <location>
        <begin position="335"/>
        <end position="453"/>
    </location>
</feature>
<feature type="active site" description="Proton acceptor" evidence="4">
    <location>
        <position position="208"/>
    </location>
</feature>
<dbReference type="PANTHER" id="PTHR14226:SF57">
    <property type="entry name" value="BLR7027 PROTEIN"/>
    <property type="match status" value="1"/>
</dbReference>
<reference evidence="7 8" key="1">
    <citation type="submission" date="2020-10" db="EMBL/GenBank/DDBJ databases">
        <title>Ca. Dormibacterota MAGs.</title>
        <authorList>
            <person name="Montgomery K."/>
        </authorList>
    </citation>
    <scope>NUCLEOTIDE SEQUENCE [LARGE SCALE GENOMIC DNA]</scope>
    <source>
        <strain evidence="7">Mitchell_Peninsula_5</strain>
    </source>
</reference>
<feature type="compositionally biased region" description="Low complexity" evidence="5">
    <location>
        <begin position="352"/>
        <end position="364"/>
    </location>
</feature>
<gene>
    <name evidence="7" type="ORF">JF887_14735</name>
</gene>
<dbReference type="Pfam" id="PF01734">
    <property type="entry name" value="Patatin"/>
    <property type="match status" value="1"/>
</dbReference>
<sequence>MLCGGGITGLAYEIGALRALDDLLVGSTVNDFDVYVGTSAGSMVGALLANGITPTEMALGVEGTSQMLRPPSRWGIYRPNLAEAASRLLKLPRLTQEIAWELARHPGKLNPVDIAGMLSALLPSGVFSNSQLVRFLERVLTREGFSNDFRRLSAELHIVACALDSGERVVFSRFNKRAHVPISLAAAASTAIPQLFRPVRIDDVDYVDGGIKGISAIDVAVARGATLIVAINPIVPVDTRNLHPPDGVRDLLGDHLADLGMRGVCNQVFRGMLHDGLLDHIKLVRHNHPDVDILLIEPRPDDEKMFFHDLMSYSARLMVLQHGYESVSTGLYDLGIPPPDPAQARHPHLPPQRRAQAGAGAARQLRYAKSDAAPDAPDGVRAPAHAGGHRRRGRGGMRHPDNQEVEKAGGAPVEEGPPTTPEEALGSPSSDGSAEQRPDRDEAGHEPHPSNAG</sequence>
<feature type="compositionally biased region" description="Basic and acidic residues" evidence="5">
    <location>
        <begin position="398"/>
        <end position="407"/>
    </location>
</feature>
<feature type="compositionally biased region" description="Basic residues" evidence="5">
    <location>
        <begin position="387"/>
        <end position="397"/>
    </location>
</feature>
<dbReference type="PROSITE" id="PS51635">
    <property type="entry name" value="PNPLA"/>
    <property type="match status" value="1"/>
</dbReference>
<dbReference type="Gene3D" id="3.40.1090.10">
    <property type="entry name" value="Cytosolic phospholipase A2 catalytic domain"/>
    <property type="match status" value="2"/>
</dbReference>
<feature type="short sequence motif" description="GXSXG" evidence="4">
    <location>
        <begin position="37"/>
        <end position="41"/>
    </location>
</feature>
<dbReference type="GO" id="GO:0016042">
    <property type="term" value="P:lipid catabolic process"/>
    <property type="evidence" value="ECO:0007669"/>
    <property type="project" value="UniProtKB-UniRule"/>
</dbReference>
<dbReference type="InterPro" id="IPR016035">
    <property type="entry name" value="Acyl_Trfase/lysoPLipase"/>
</dbReference>
<evidence type="ECO:0000256" key="3">
    <source>
        <dbReference type="ARBA" id="ARBA00023098"/>
    </source>
</evidence>
<accession>A0A934KJN6</accession>
<evidence type="ECO:0000313" key="8">
    <source>
        <dbReference type="Proteomes" id="UP000614410"/>
    </source>
</evidence>
<feature type="compositionally biased region" description="Low complexity" evidence="5">
    <location>
        <begin position="408"/>
        <end position="424"/>
    </location>
</feature>
<feature type="domain" description="PNPLA" evidence="6">
    <location>
        <begin position="1"/>
        <end position="223"/>
    </location>
</feature>
<evidence type="ECO:0000256" key="4">
    <source>
        <dbReference type="PROSITE-ProRule" id="PRU01161"/>
    </source>
</evidence>
<evidence type="ECO:0000256" key="2">
    <source>
        <dbReference type="ARBA" id="ARBA00022963"/>
    </source>
</evidence>
<evidence type="ECO:0000313" key="7">
    <source>
        <dbReference type="EMBL" id="MBJ7610661.1"/>
    </source>
</evidence>
<organism evidence="7 8">
    <name type="scientific">Candidatus Amunia macphersoniae</name>
    <dbReference type="NCBI Taxonomy" id="3127014"/>
    <lineage>
        <taxon>Bacteria</taxon>
        <taxon>Bacillati</taxon>
        <taxon>Candidatus Dormiibacterota</taxon>
        <taxon>Candidatus Dormibacteria</taxon>
        <taxon>Candidatus Aeolococcales</taxon>
        <taxon>Candidatus Aeolococcaceae</taxon>
        <taxon>Candidatus Amunia</taxon>
    </lineage>
</organism>
<name>A0A934KJN6_9BACT</name>
<keyword evidence="1 4" id="KW-0378">Hydrolase</keyword>
<keyword evidence="2 4" id="KW-0442">Lipid degradation</keyword>
<comment type="caution">
    <text evidence="7">The sequence shown here is derived from an EMBL/GenBank/DDBJ whole genome shotgun (WGS) entry which is preliminary data.</text>
</comment>
<dbReference type="InterPro" id="IPR002641">
    <property type="entry name" value="PNPLA_dom"/>
</dbReference>
<dbReference type="PANTHER" id="PTHR14226">
    <property type="entry name" value="NEUROPATHY TARGET ESTERASE/SWISS CHEESE D.MELANOGASTER"/>
    <property type="match status" value="1"/>
</dbReference>
<feature type="short sequence motif" description="DGA/G" evidence="4">
    <location>
        <begin position="208"/>
        <end position="210"/>
    </location>
</feature>
<evidence type="ECO:0000256" key="5">
    <source>
        <dbReference type="SAM" id="MobiDB-lite"/>
    </source>
</evidence>
<dbReference type="InterPro" id="IPR050301">
    <property type="entry name" value="NTE"/>
</dbReference>
<dbReference type="SUPFAM" id="SSF52151">
    <property type="entry name" value="FabD/lysophospholipase-like"/>
    <property type="match status" value="1"/>
</dbReference>
<comment type="caution">
    <text evidence="4">Lacks conserved residue(s) required for the propagation of feature annotation.</text>
</comment>
<evidence type="ECO:0000256" key="1">
    <source>
        <dbReference type="ARBA" id="ARBA00022801"/>
    </source>
</evidence>
<dbReference type="EMBL" id="JAEKNN010000072">
    <property type="protein sequence ID" value="MBJ7610661.1"/>
    <property type="molecule type" value="Genomic_DNA"/>
</dbReference>
<feature type="active site" description="Nucleophile" evidence="4">
    <location>
        <position position="39"/>
    </location>
</feature>
<proteinExistence type="predicted"/>
<evidence type="ECO:0000259" key="6">
    <source>
        <dbReference type="PROSITE" id="PS51635"/>
    </source>
</evidence>
<dbReference type="AlphaFoldDB" id="A0A934KJN6"/>
<dbReference type="Proteomes" id="UP000614410">
    <property type="component" value="Unassembled WGS sequence"/>
</dbReference>